<feature type="compositionally biased region" description="Polar residues" evidence="1">
    <location>
        <begin position="118"/>
        <end position="132"/>
    </location>
</feature>
<gene>
    <name evidence="3" type="ORF">EI97DRAFT_456935</name>
</gene>
<feature type="signal peptide" evidence="2">
    <location>
        <begin position="1"/>
        <end position="19"/>
    </location>
</feature>
<feature type="compositionally biased region" description="Polar residues" evidence="1">
    <location>
        <begin position="101"/>
        <end position="111"/>
    </location>
</feature>
<dbReference type="EMBL" id="ML986488">
    <property type="protein sequence ID" value="KAF2278549.1"/>
    <property type="molecule type" value="Genomic_DNA"/>
</dbReference>
<reference evidence="3" key="1">
    <citation type="journal article" date="2020" name="Stud. Mycol.">
        <title>101 Dothideomycetes genomes: a test case for predicting lifestyles and emergence of pathogens.</title>
        <authorList>
            <person name="Haridas S."/>
            <person name="Albert R."/>
            <person name="Binder M."/>
            <person name="Bloem J."/>
            <person name="Labutti K."/>
            <person name="Salamov A."/>
            <person name="Andreopoulos B."/>
            <person name="Baker S."/>
            <person name="Barry K."/>
            <person name="Bills G."/>
            <person name="Bluhm B."/>
            <person name="Cannon C."/>
            <person name="Castanera R."/>
            <person name="Culley D."/>
            <person name="Daum C."/>
            <person name="Ezra D."/>
            <person name="Gonzalez J."/>
            <person name="Henrissat B."/>
            <person name="Kuo A."/>
            <person name="Liang C."/>
            <person name="Lipzen A."/>
            <person name="Lutzoni F."/>
            <person name="Magnuson J."/>
            <person name="Mondo S."/>
            <person name="Nolan M."/>
            <person name="Ohm R."/>
            <person name="Pangilinan J."/>
            <person name="Park H.-J."/>
            <person name="Ramirez L."/>
            <person name="Alfaro M."/>
            <person name="Sun H."/>
            <person name="Tritt A."/>
            <person name="Yoshinaga Y."/>
            <person name="Zwiers L.-H."/>
            <person name="Turgeon B."/>
            <person name="Goodwin S."/>
            <person name="Spatafora J."/>
            <person name="Crous P."/>
            <person name="Grigoriev I."/>
        </authorList>
    </citation>
    <scope>NUCLEOTIDE SEQUENCE</scope>
    <source>
        <strain evidence="3">CBS 379.55</strain>
    </source>
</reference>
<keyword evidence="4" id="KW-1185">Reference proteome</keyword>
<evidence type="ECO:0000313" key="3">
    <source>
        <dbReference type="EMBL" id="KAF2278549.1"/>
    </source>
</evidence>
<dbReference type="GeneID" id="54553951"/>
<dbReference type="Proteomes" id="UP000800097">
    <property type="component" value="Unassembled WGS sequence"/>
</dbReference>
<sequence length="179" mass="17600">MKFATVLSSLALMAGFAAATFNLNDVELALARRHENSNSVITVTSISTVTVCDSGNPILNPPPQTASTGVSIGSSEMSVAPPVSSGLPAPPPSEAVPPIVTTLSIPATGTNPYGPPSSGITSAPGTPTTSPLHTEKPAKPSSSAAPPPPTESNAATHAGMNAGAGALVLGGMAFFMAAV</sequence>
<proteinExistence type="predicted"/>
<dbReference type="RefSeq" id="XP_033656088.1">
    <property type="nucleotide sequence ID" value="XM_033800776.1"/>
</dbReference>
<feature type="region of interest" description="Disordered" evidence="1">
    <location>
        <begin position="56"/>
        <end position="157"/>
    </location>
</feature>
<feature type="chain" id="PRO_5025449837" evidence="2">
    <location>
        <begin position="20"/>
        <end position="179"/>
    </location>
</feature>
<feature type="compositionally biased region" description="Low complexity" evidence="1">
    <location>
        <begin position="78"/>
        <end position="87"/>
    </location>
</feature>
<dbReference type="AlphaFoldDB" id="A0A6A6JU40"/>
<evidence type="ECO:0000256" key="1">
    <source>
        <dbReference type="SAM" id="MobiDB-lite"/>
    </source>
</evidence>
<name>A0A6A6JU40_WESOR</name>
<organism evidence="3 4">
    <name type="scientific">Westerdykella ornata</name>
    <dbReference type="NCBI Taxonomy" id="318751"/>
    <lineage>
        <taxon>Eukaryota</taxon>
        <taxon>Fungi</taxon>
        <taxon>Dikarya</taxon>
        <taxon>Ascomycota</taxon>
        <taxon>Pezizomycotina</taxon>
        <taxon>Dothideomycetes</taxon>
        <taxon>Pleosporomycetidae</taxon>
        <taxon>Pleosporales</taxon>
        <taxon>Sporormiaceae</taxon>
        <taxon>Westerdykella</taxon>
    </lineage>
</organism>
<protein>
    <submittedName>
        <fullName evidence="3">Uncharacterized protein</fullName>
    </submittedName>
</protein>
<keyword evidence="2" id="KW-0732">Signal</keyword>
<feature type="compositionally biased region" description="Polar residues" evidence="1">
    <location>
        <begin position="65"/>
        <end position="77"/>
    </location>
</feature>
<accession>A0A6A6JU40</accession>
<evidence type="ECO:0000313" key="4">
    <source>
        <dbReference type="Proteomes" id="UP000800097"/>
    </source>
</evidence>
<evidence type="ECO:0000256" key="2">
    <source>
        <dbReference type="SAM" id="SignalP"/>
    </source>
</evidence>